<dbReference type="EMBL" id="OZ075113">
    <property type="protein sequence ID" value="CAL5021319.1"/>
    <property type="molecule type" value="Genomic_DNA"/>
</dbReference>
<comment type="function">
    <text evidence="6">Putative transcription activator involved in regulating light control of development.</text>
</comment>
<name>A0ABC9CK52_9POAL</name>
<gene>
    <name evidence="9" type="ORF">URODEC1_LOCUS75906</name>
</gene>
<feature type="compositionally biased region" description="Basic residues" evidence="7">
    <location>
        <begin position="865"/>
        <end position="874"/>
    </location>
</feature>
<dbReference type="PANTHER" id="PTHR31669:SF168">
    <property type="entry name" value="PROTEIN FAR1-RELATED SEQUENCE"/>
    <property type="match status" value="1"/>
</dbReference>
<feature type="compositionally biased region" description="Basic residues" evidence="7">
    <location>
        <begin position="79"/>
        <end position="88"/>
    </location>
</feature>
<dbReference type="Pfam" id="PF04434">
    <property type="entry name" value="SWIM"/>
    <property type="match status" value="1"/>
</dbReference>
<dbReference type="Pfam" id="PF10551">
    <property type="entry name" value="MULE"/>
    <property type="match status" value="1"/>
</dbReference>
<evidence type="ECO:0000313" key="9">
    <source>
        <dbReference type="EMBL" id="CAL5021319.1"/>
    </source>
</evidence>
<keyword evidence="6" id="KW-0539">Nucleus</keyword>
<dbReference type="PANTHER" id="PTHR31669">
    <property type="entry name" value="PROTEIN FAR1-RELATED SEQUENCE 10-RELATED"/>
    <property type="match status" value="1"/>
</dbReference>
<feature type="compositionally biased region" description="Basic and acidic residues" evidence="7">
    <location>
        <begin position="1"/>
        <end position="16"/>
    </location>
</feature>
<comment type="subcellular location">
    <subcellularLocation>
        <location evidence="6">Nucleus</location>
    </subcellularLocation>
</comment>
<evidence type="ECO:0000256" key="1">
    <source>
        <dbReference type="ARBA" id="ARBA00005889"/>
    </source>
</evidence>
<evidence type="ECO:0000256" key="5">
    <source>
        <dbReference type="PROSITE-ProRule" id="PRU00325"/>
    </source>
</evidence>
<feature type="region of interest" description="Disordered" evidence="7">
    <location>
        <begin position="1"/>
        <end position="96"/>
    </location>
</feature>
<protein>
    <recommendedName>
        <fullName evidence="6">Protein FAR1-RELATED SEQUENCE</fullName>
    </recommendedName>
</protein>
<dbReference type="InterPro" id="IPR004330">
    <property type="entry name" value="FAR1_DNA_bnd_dom"/>
</dbReference>
<comment type="similarity">
    <text evidence="1 6">Belongs to the FHY3/FAR1 family.</text>
</comment>
<dbReference type="GO" id="GO:0006355">
    <property type="term" value="P:regulation of DNA-templated transcription"/>
    <property type="evidence" value="ECO:0007669"/>
    <property type="project" value="UniProtKB-UniRule"/>
</dbReference>
<dbReference type="AlphaFoldDB" id="A0ABC9CK52"/>
<dbReference type="Pfam" id="PF03101">
    <property type="entry name" value="FAR1"/>
    <property type="match status" value="1"/>
</dbReference>
<organism evidence="9 10">
    <name type="scientific">Urochloa decumbens</name>
    <dbReference type="NCBI Taxonomy" id="240449"/>
    <lineage>
        <taxon>Eukaryota</taxon>
        <taxon>Viridiplantae</taxon>
        <taxon>Streptophyta</taxon>
        <taxon>Embryophyta</taxon>
        <taxon>Tracheophyta</taxon>
        <taxon>Spermatophyta</taxon>
        <taxon>Magnoliopsida</taxon>
        <taxon>Liliopsida</taxon>
        <taxon>Poales</taxon>
        <taxon>Poaceae</taxon>
        <taxon>PACMAD clade</taxon>
        <taxon>Panicoideae</taxon>
        <taxon>Panicodae</taxon>
        <taxon>Paniceae</taxon>
        <taxon>Melinidinae</taxon>
        <taxon>Urochloa</taxon>
    </lineage>
</organism>
<evidence type="ECO:0000256" key="7">
    <source>
        <dbReference type="SAM" id="MobiDB-lite"/>
    </source>
</evidence>
<keyword evidence="2 6" id="KW-0479">Metal-binding</keyword>
<feature type="region of interest" description="Disordered" evidence="7">
    <location>
        <begin position="840"/>
        <end position="874"/>
    </location>
</feature>
<dbReference type="SMART" id="SM00575">
    <property type="entry name" value="ZnF_PMZ"/>
    <property type="match status" value="1"/>
</dbReference>
<evidence type="ECO:0000259" key="8">
    <source>
        <dbReference type="PROSITE" id="PS50966"/>
    </source>
</evidence>
<evidence type="ECO:0000256" key="3">
    <source>
        <dbReference type="ARBA" id="ARBA00022771"/>
    </source>
</evidence>
<dbReference type="PROSITE" id="PS50966">
    <property type="entry name" value="ZF_SWIM"/>
    <property type="match status" value="1"/>
</dbReference>
<keyword evidence="3 5" id="KW-0863">Zinc-finger</keyword>
<dbReference type="InterPro" id="IPR031052">
    <property type="entry name" value="FHY3/FAR1"/>
</dbReference>
<sequence length="874" mass="99827">MPRLQQEKQDARKDPPDGVVVPQFVLLQRTPEGNSDSIQPRVRTGAARKAGEEEDAGPPIEQVTMTCTHDEEGRDGNRSHGHQTHGHLKQSLDSNQGQSVVGTIHWGANAEAPIQAMNLPNYRAITREFLERPKILGNTRTAILQRGGRKARSGLNYRIAPNEESAIKKALRTTESRKGEAIFYPYKGTVFNSVTEAKEFYNLYSWEMGFGIRLDRSRRNKATNYQGSQDIVCSSEGRPRNPNSASARTECKAKIRLLRNSDDSWYINTVIDEHNHRLTESCEENKQWGSHGYLDPTTMDFVRKLRQNNVSIGRVCDILGLTNESALTSIRKESVKSLCAKISRENMIDDMGKTLRLLEDMKRTDQAFEVRFKLDEKGTLNSMLWCTGKNRLDYANFGDAVTFDTTYRTNLYSLPFGLFVGINNHFQSVILGGVLLTTEKTADFEWAFKEFIDIMGGKAPKTILTDQCAAMAAAIKTTLKDTRHRWCRWHMLKDAKANIGPPYSKNSHFKKDFNRLITFETNKVKFEKKWKALQTRYNLLDNSFLNRLFKKREMWAKPYFMGIFCGGMTSTQRSESANHMLKSTIQKAAPMHVFVNKFRELQLGRKSAESKGEYATVQIPRKLSTANPLEAHANKVYTKAMYEVFTKQLFLSGYFAMKSIVSSRKFVLRDNRWEHPDESPETKVRLEGEDYIRCECGMYQHMGIICRHAIKVLTYLDKTEIPPGNILRRWTKICDIEGTDMQQLQRLAAENDELKRHILLRMAFEIENNRRCLSSTNFNLALQALTTAESSHEERTHEVATGKGLLSSNIGYIPTSWPTSTYRGGRPQNTSLKSWVTSTKKCRKSKASRAEEEAADWPCEENPHAAKKRHISEI</sequence>
<dbReference type="InterPro" id="IPR018289">
    <property type="entry name" value="MULE_transposase_dom"/>
</dbReference>
<dbReference type="GO" id="GO:0008270">
    <property type="term" value="F:zinc ion binding"/>
    <property type="evidence" value="ECO:0007669"/>
    <property type="project" value="UniProtKB-UniRule"/>
</dbReference>
<feature type="domain" description="SWIM-type" evidence="8">
    <location>
        <begin position="682"/>
        <end position="717"/>
    </location>
</feature>
<evidence type="ECO:0000256" key="6">
    <source>
        <dbReference type="RuleBase" id="RU367018"/>
    </source>
</evidence>
<dbReference type="InterPro" id="IPR007527">
    <property type="entry name" value="Znf_SWIM"/>
</dbReference>
<keyword evidence="4 6" id="KW-0862">Zinc</keyword>
<proteinExistence type="inferred from homology"/>
<feature type="compositionally biased region" description="Basic and acidic residues" evidence="7">
    <location>
        <begin position="68"/>
        <end position="78"/>
    </location>
</feature>
<evidence type="ECO:0000256" key="4">
    <source>
        <dbReference type="ARBA" id="ARBA00022833"/>
    </source>
</evidence>
<dbReference type="Proteomes" id="UP001497457">
    <property type="component" value="Chromosome 3rd"/>
</dbReference>
<accession>A0ABC9CK52</accession>
<dbReference type="InterPro" id="IPR006564">
    <property type="entry name" value="Znf_PMZ"/>
</dbReference>
<reference evidence="10" key="1">
    <citation type="submission" date="2024-06" db="EMBL/GenBank/DDBJ databases">
        <authorList>
            <person name="Ryan C."/>
        </authorList>
    </citation>
    <scope>NUCLEOTIDE SEQUENCE [LARGE SCALE GENOMIC DNA]</scope>
</reference>
<evidence type="ECO:0000256" key="2">
    <source>
        <dbReference type="ARBA" id="ARBA00022723"/>
    </source>
</evidence>
<keyword evidence="10" id="KW-1185">Reference proteome</keyword>
<dbReference type="GO" id="GO:0005634">
    <property type="term" value="C:nucleus"/>
    <property type="evidence" value="ECO:0007669"/>
    <property type="project" value="UniProtKB-SubCell"/>
</dbReference>
<reference evidence="9 10" key="2">
    <citation type="submission" date="2024-10" db="EMBL/GenBank/DDBJ databases">
        <authorList>
            <person name="Ryan C."/>
        </authorList>
    </citation>
    <scope>NUCLEOTIDE SEQUENCE [LARGE SCALE GENOMIC DNA]</scope>
</reference>
<evidence type="ECO:0000313" key="10">
    <source>
        <dbReference type="Proteomes" id="UP001497457"/>
    </source>
</evidence>